<dbReference type="InterPro" id="IPR050570">
    <property type="entry name" value="Cell_wall_metabolism_enzyme"/>
</dbReference>
<evidence type="ECO:0000256" key="1">
    <source>
        <dbReference type="SAM" id="SignalP"/>
    </source>
</evidence>
<keyword evidence="1" id="KW-0732">Signal</keyword>
<dbReference type="EMBL" id="CAJNOG010000023">
    <property type="protein sequence ID" value="CAF0782199.1"/>
    <property type="molecule type" value="Genomic_DNA"/>
</dbReference>
<organism evidence="3 4">
    <name type="scientific">Adineta steineri</name>
    <dbReference type="NCBI Taxonomy" id="433720"/>
    <lineage>
        <taxon>Eukaryota</taxon>
        <taxon>Metazoa</taxon>
        <taxon>Spiralia</taxon>
        <taxon>Gnathifera</taxon>
        <taxon>Rotifera</taxon>
        <taxon>Eurotatoria</taxon>
        <taxon>Bdelloidea</taxon>
        <taxon>Adinetida</taxon>
        <taxon>Adinetidae</taxon>
        <taxon>Adineta</taxon>
    </lineage>
</organism>
<sequence>MYCVLLIVVAIIGMTYGQEHFPPVAYGEACVTQGFHAGHQAVDIGSFGAKRVNLFTIWDGTVIGVCNGAGDFDQSRCGTCGNYVEIQHNTVKVLYCHMTANSITVSVGQRVARAQKIGTIGTSGQSTGVHLHAQVREINGGQLRDIRTLARAQKIGTMGTSGQSTGVHLHAQVREINGGQLRDIRTRLGLNGWRNC</sequence>
<evidence type="ECO:0000259" key="2">
    <source>
        <dbReference type="Pfam" id="PF01551"/>
    </source>
</evidence>
<dbReference type="PANTHER" id="PTHR21666:SF270">
    <property type="entry name" value="MUREIN HYDROLASE ACTIVATOR ENVC"/>
    <property type="match status" value="1"/>
</dbReference>
<dbReference type="Proteomes" id="UP000663845">
    <property type="component" value="Unassembled WGS sequence"/>
</dbReference>
<dbReference type="GO" id="GO:0004222">
    <property type="term" value="F:metalloendopeptidase activity"/>
    <property type="evidence" value="ECO:0007669"/>
    <property type="project" value="TreeGrafter"/>
</dbReference>
<feature type="chain" id="PRO_5032781915" description="M23ase beta-sheet core domain-containing protein" evidence="1">
    <location>
        <begin position="18"/>
        <end position="196"/>
    </location>
</feature>
<dbReference type="SUPFAM" id="SSF51261">
    <property type="entry name" value="Duplicated hybrid motif"/>
    <property type="match status" value="2"/>
</dbReference>
<accession>A0A813RDJ6</accession>
<dbReference type="InterPro" id="IPR016047">
    <property type="entry name" value="M23ase_b-sheet_dom"/>
</dbReference>
<evidence type="ECO:0000313" key="4">
    <source>
        <dbReference type="Proteomes" id="UP000663845"/>
    </source>
</evidence>
<dbReference type="AlphaFoldDB" id="A0A813RDJ6"/>
<name>A0A813RDJ6_9BILA</name>
<proteinExistence type="predicted"/>
<comment type="caution">
    <text evidence="3">The sequence shown here is derived from an EMBL/GenBank/DDBJ whole genome shotgun (WGS) entry which is preliminary data.</text>
</comment>
<dbReference type="Gene3D" id="2.70.70.10">
    <property type="entry name" value="Glucose Permease (Domain IIA)"/>
    <property type="match status" value="2"/>
</dbReference>
<feature type="domain" description="M23ase beta-sheet core" evidence="2">
    <location>
        <begin position="39"/>
        <end position="139"/>
    </location>
</feature>
<feature type="signal peptide" evidence="1">
    <location>
        <begin position="1"/>
        <end position="17"/>
    </location>
</feature>
<dbReference type="InterPro" id="IPR011055">
    <property type="entry name" value="Dup_hybrid_motif"/>
</dbReference>
<reference evidence="3" key="1">
    <citation type="submission" date="2021-02" db="EMBL/GenBank/DDBJ databases">
        <authorList>
            <person name="Nowell W R."/>
        </authorList>
    </citation>
    <scope>NUCLEOTIDE SEQUENCE</scope>
</reference>
<dbReference type="Pfam" id="PF01551">
    <property type="entry name" value="Peptidase_M23"/>
    <property type="match status" value="1"/>
</dbReference>
<gene>
    <name evidence="3" type="ORF">JYZ213_LOCUS4243</name>
</gene>
<evidence type="ECO:0000313" key="3">
    <source>
        <dbReference type="EMBL" id="CAF0782199.1"/>
    </source>
</evidence>
<protein>
    <recommendedName>
        <fullName evidence="2">M23ase beta-sheet core domain-containing protein</fullName>
    </recommendedName>
</protein>
<dbReference type="PANTHER" id="PTHR21666">
    <property type="entry name" value="PEPTIDASE-RELATED"/>
    <property type="match status" value="1"/>
</dbReference>
<dbReference type="CDD" id="cd12797">
    <property type="entry name" value="M23_peptidase"/>
    <property type="match status" value="1"/>
</dbReference>